<accession>A0A839Q1V0</accession>
<feature type="domain" description="HNH nuclease" evidence="1">
    <location>
        <begin position="197"/>
        <end position="246"/>
    </location>
</feature>
<protein>
    <submittedName>
        <fullName evidence="2">Putative restriction endonuclease</fullName>
    </submittedName>
</protein>
<dbReference type="Proteomes" id="UP000590811">
    <property type="component" value="Unassembled WGS sequence"/>
</dbReference>
<dbReference type="RefSeq" id="WP_253354456.1">
    <property type="nucleotide sequence ID" value="NZ_JACHVT010000004.1"/>
</dbReference>
<evidence type="ECO:0000313" key="2">
    <source>
        <dbReference type="EMBL" id="MBB2987062.1"/>
    </source>
</evidence>
<dbReference type="AlphaFoldDB" id="A0A839Q1V0"/>
<evidence type="ECO:0000259" key="1">
    <source>
        <dbReference type="Pfam" id="PF13391"/>
    </source>
</evidence>
<organism evidence="2 3">
    <name type="scientific">Terracoccus luteus</name>
    <dbReference type="NCBI Taxonomy" id="53356"/>
    <lineage>
        <taxon>Bacteria</taxon>
        <taxon>Bacillati</taxon>
        <taxon>Actinomycetota</taxon>
        <taxon>Actinomycetes</taxon>
        <taxon>Micrococcales</taxon>
        <taxon>Intrasporangiaceae</taxon>
        <taxon>Terracoccus</taxon>
    </lineage>
</organism>
<proteinExistence type="predicted"/>
<dbReference type="Pfam" id="PF13391">
    <property type="entry name" value="HNH_2"/>
    <property type="match status" value="1"/>
</dbReference>
<keyword evidence="2" id="KW-0255">Endonuclease</keyword>
<dbReference type="InterPro" id="IPR003615">
    <property type="entry name" value="HNH_nuc"/>
</dbReference>
<keyword evidence="2" id="KW-0378">Hydrolase</keyword>
<comment type="caution">
    <text evidence="2">The sequence shown here is derived from an EMBL/GenBank/DDBJ whole genome shotgun (WGS) entry which is preliminary data.</text>
</comment>
<sequence>MATTWGAELDRELRDEAMRWLAARTNDGADSIRSEALREFRFRGEPFALMDMQRGIRKPAVLDAALSFRTVYRPDGAERPYDDGVGLADGLIRYKYRGEDPQHPENAGLRAAMARRLPLIWFFGVGPGVYLPTFPVFVVKEERHELQFVVDAVTHGDIDLASGLERNLKRYITVETRRRLHQPIFRATVIRAYGTRCAVCALGHTRLLDAAHIVPDRDERGVAEVRNGLALCKIHHAALDAHILGVRPDLVVEIRQDLLEEVDGPMLRHGLQDRHRQKLMVLPARRDERPDPGLLEIAYDAFRASA</sequence>
<keyword evidence="2" id="KW-0540">Nuclease</keyword>
<gene>
    <name evidence="2" type="ORF">FHW14_002227</name>
</gene>
<dbReference type="GO" id="GO:0004519">
    <property type="term" value="F:endonuclease activity"/>
    <property type="evidence" value="ECO:0007669"/>
    <property type="project" value="UniProtKB-KW"/>
</dbReference>
<evidence type="ECO:0000313" key="3">
    <source>
        <dbReference type="Proteomes" id="UP000590811"/>
    </source>
</evidence>
<name>A0A839Q1V0_9MICO</name>
<dbReference type="EMBL" id="JACHVT010000004">
    <property type="protein sequence ID" value="MBB2987062.1"/>
    <property type="molecule type" value="Genomic_DNA"/>
</dbReference>
<reference evidence="2 3" key="1">
    <citation type="submission" date="2020-08" db="EMBL/GenBank/DDBJ databases">
        <title>Genomic Encyclopedia of Type Strains, Phase IV (KMG-V): Genome sequencing to study the core and pangenomes of soil and plant-associated prokaryotes.</title>
        <authorList>
            <person name="Whitman W."/>
        </authorList>
    </citation>
    <scope>NUCLEOTIDE SEQUENCE [LARGE SCALE GENOMIC DNA]</scope>
    <source>
        <strain evidence="2 3">B3ACCR2</strain>
    </source>
</reference>